<reference evidence="7" key="1">
    <citation type="submission" date="2025-08" db="UniProtKB">
        <authorList>
            <consortium name="RefSeq"/>
        </authorList>
    </citation>
    <scope>IDENTIFICATION</scope>
    <source>
        <tissue evidence="7">Whole organism</tissue>
    </source>
</reference>
<feature type="region of interest" description="Disordered" evidence="4">
    <location>
        <begin position="250"/>
        <end position="329"/>
    </location>
</feature>
<dbReference type="RefSeq" id="XP_018023304.1">
    <property type="nucleotide sequence ID" value="XM_018167815.2"/>
</dbReference>
<name>A0A8B7PAW6_HYAAZ</name>
<evidence type="ECO:0000256" key="2">
    <source>
        <dbReference type="ARBA" id="ARBA00022771"/>
    </source>
</evidence>
<dbReference type="AlphaFoldDB" id="A0A8B7PAW6"/>
<feature type="compositionally biased region" description="Polar residues" evidence="4">
    <location>
        <begin position="399"/>
        <end position="411"/>
    </location>
</feature>
<keyword evidence="3" id="KW-0862">Zinc</keyword>
<feature type="region of interest" description="Disordered" evidence="4">
    <location>
        <begin position="382"/>
        <end position="432"/>
    </location>
</feature>
<feature type="domain" description="CHHC U11-48K-type" evidence="5">
    <location>
        <begin position="39"/>
        <end position="66"/>
    </location>
</feature>
<dbReference type="SUPFAM" id="SSF57667">
    <property type="entry name" value="beta-beta-alpha zinc fingers"/>
    <property type="match status" value="1"/>
</dbReference>
<accession>A0A8B7PAW6</accession>
<gene>
    <name evidence="7" type="primary">LOC108679216</name>
</gene>
<dbReference type="Proteomes" id="UP000694843">
    <property type="component" value="Unplaced"/>
</dbReference>
<dbReference type="GeneID" id="108679216"/>
<evidence type="ECO:0000256" key="4">
    <source>
        <dbReference type="SAM" id="MobiDB-lite"/>
    </source>
</evidence>
<dbReference type="GO" id="GO:0008270">
    <property type="term" value="F:zinc ion binding"/>
    <property type="evidence" value="ECO:0007669"/>
    <property type="project" value="UniProtKB-KW"/>
</dbReference>
<evidence type="ECO:0000313" key="7">
    <source>
        <dbReference type="RefSeq" id="XP_018023304.1"/>
    </source>
</evidence>
<dbReference type="InterPro" id="IPR022776">
    <property type="entry name" value="TRM13/UPF0224_CHHC_Znf_dom"/>
</dbReference>
<dbReference type="Pfam" id="PF05253">
    <property type="entry name" value="zf-U11-48K"/>
    <property type="match status" value="2"/>
</dbReference>
<evidence type="ECO:0000259" key="5">
    <source>
        <dbReference type="PROSITE" id="PS51800"/>
    </source>
</evidence>
<dbReference type="InterPro" id="IPR036236">
    <property type="entry name" value="Znf_C2H2_sf"/>
</dbReference>
<organism evidence="6 7">
    <name type="scientific">Hyalella azteca</name>
    <name type="common">Amphipod</name>
    <dbReference type="NCBI Taxonomy" id="294128"/>
    <lineage>
        <taxon>Eukaryota</taxon>
        <taxon>Metazoa</taxon>
        <taxon>Ecdysozoa</taxon>
        <taxon>Arthropoda</taxon>
        <taxon>Crustacea</taxon>
        <taxon>Multicrustacea</taxon>
        <taxon>Malacostraca</taxon>
        <taxon>Eumalacostraca</taxon>
        <taxon>Peracarida</taxon>
        <taxon>Amphipoda</taxon>
        <taxon>Senticaudata</taxon>
        <taxon>Talitrida</taxon>
        <taxon>Talitroidea</taxon>
        <taxon>Hyalellidae</taxon>
        <taxon>Hyalella</taxon>
    </lineage>
</organism>
<proteinExistence type="predicted"/>
<sequence>MSYTDKLVSCPYNAAHRINPNRLAIHILKCSKSHPQIKMETCPFNATHRVPAYFYQAHIVECPDNVVVLRSVRHEITEENEDSKSSSSEDYDEDDAAMIMEAEQYASKCQLMTEDWNSPSNGGLGYNCHMASILKPFMRKVPSGLNKTARNKWYELEKQRVRELQEGVPFSPEVVKAFSIPDNVKSELADYSISRPGISVSQGEGAARDGVLTHTASLLKSASSKARTKELGATQVKLMQVRESLLRHKFKGTQNEEQPKVNQQEQQLKVTEQKHQRKANQQEEQVEAQQEQQLKVSPQKKQLKASHQEQQLKVNPLKPQLDVSKQKHQLKISQLKEQLKTSLQKHQLEGAQKGHQQNVLQKQQTHQLKDVQLQAQIEVTPQRHQLKGAQKERKLDITQPKQQLQGSSDASYNDDRSCGKNVDGQQPNVESITGDLCQHNESKSGYFVVEAQTALEMRLFLQSQSKALPEQEKLFNDMQAIVLNYQKLLSENVKLRGLTKKDGRKTE</sequence>
<keyword evidence="1" id="KW-0479">Metal-binding</keyword>
<feature type="domain" description="CHHC U11-48K-type" evidence="5">
    <location>
        <begin position="7"/>
        <end position="34"/>
    </location>
</feature>
<protein>
    <submittedName>
        <fullName evidence="7">Golgin subfamily A member 6-like protein 7</fullName>
    </submittedName>
</protein>
<evidence type="ECO:0000256" key="1">
    <source>
        <dbReference type="ARBA" id="ARBA00022723"/>
    </source>
</evidence>
<evidence type="ECO:0000313" key="6">
    <source>
        <dbReference type="Proteomes" id="UP000694843"/>
    </source>
</evidence>
<keyword evidence="2" id="KW-0863">Zinc-finger</keyword>
<evidence type="ECO:0000256" key="3">
    <source>
        <dbReference type="ARBA" id="ARBA00022833"/>
    </source>
</evidence>
<keyword evidence="6" id="KW-1185">Reference proteome</keyword>
<dbReference type="PROSITE" id="PS51800">
    <property type="entry name" value="ZF_CHHC_U11_48K"/>
    <property type="match status" value="2"/>
</dbReference>
<feature type="compositionally biased region" description="Polar residues" evidence="4">
    <location>
        <begin position="252"/>
        <end position="270"/>
    </location>
</feature>
<dbReference type="OrthoDB" id="6362133at2759"/>
<dbReference type="KEGG" id="hazt:108679216"/>